<dbReference type="AlphaFoldDB" id="A0A1Z1MTL0"/>
<evidence type="ECO:0000256" key="4">
    <source>
        <dbReference type="ARBA" id="ARBA00022640"/>
    </source>
</evidence>
<dbReference type="GO" id="GO:0009536">
    <property type="term" value="C:plastid"/>
    <property type="evidence" value="ECO:0007669"/>
    <property type="project" value="UniProtKB-SubCell"/>
</dbReference>
<evidence type="ECO:0000256" key="3">
    <source>
        <dbReference type="ARBA" id="ARBA00021523"/>
    </source>
</evidence>
<gene>
    <name evidence="5" type="primary">ycf23</name>
</gene>
<evidence type="ECO:0000256" key="2">
    <source>
        <dbReference type="ARBA" id="ARBA00009664"/>
    </source>
</evidence>
<sequence>MKLHDINLYNSFQERRVVKIIAGIDNTNVADIIKIAKAAELSNASYLDVVANVRIVKVLKSFSTLPICISSINPLDIYNCLSSGADLVEVGNYDAFYNQNIFFNTVDILNLTKEIKLIIDNKDICVTIPYYLNLDQQINLACRLEELGVNILQTEGCFFNSKFKRDKGILQNFSSSLLSTYSISKAVNIPVITSSGVNSMLSCMSTYYGSSGVGIGSVIRNKSSLIDMVNYINEVKELMNNHELQHNNLSTFDNFVALNKF</sequence>
<reference evidence="5" key="1">
    <citation type="journal article" date="2017" name="J. Phycol.">
        <title>Analysis of chloroplast genomes and a supermatrix inform reclassification of the Rhodomelaceae (Rhodophyta).</title>
        <authorList>
            <person name="Diaz-Tapia P."/>
            <person name="Maggs C.A."/>
            <person name="West J.A."/>
            <person name="Verbruggen H."/>
        </authorList>
    </citation>
    <scope>NUCLEOTIDE SEQUENCE</scope>
    <source>
        <strain evidence="5">PD1760</strain>
    </source>
</reference>
<dbReference type="PANTHER" id="PTHR36895">
    <property type="match status" value="1"/>
</dbReference>
<dbReference type="Pfam" id="PF04481">
    <property type="entry name" value="DUF561"/>
    <property type="match status" value="1"/>
</dbReference>
<dbReference type="SUPFAM" id="SSF51366">
    <property type="entry name" value="Ribulose-phoshate binding barrel"/>
    <property type="match status" value="1"/>
</dbReference>
<dbReference type="EMBL" id="MF101456">
    <property type="protein sequence ID" value="ARW69276.1"/>
    <property type="molecule type" value="Genomic_DNA"/>
</dbReference>
<proteinExistence type="inferred from homology"/>
<dbReference type="InterPro" id="IPR011060">
    <property type="entry name" value="RibuloseP-bd_barrel"/>
</dbReference>
<evidence type="ECO:0000313" key="5">
    <source>
        <dbReference type="EMBL" id="ARW69276.1"/>
    </source>
</evidence>
<dbReference type="InterPro" id="IPR007570">
    <property type="entry name" value="Uncharacterised_Ycf23"/>
</dbReference>
<evidence type="ECO:0000256" key="1">
    <source>
        <dbReference type="ARBA" id="ARBA00004474"/>
    </source>
</evidence>
<comment type="subcellular location">
    <subcellularLocation>
        <location evidence="1">Plastid</location>
    </subcellularLocation>
</comment>
<keyword evidence="5" id="KW-0150">Chloroplast</keyword>
<dbReference type="PANTHER" id="PTHR36895:SF1">
    <property type="entry name" value="YCF23 PROTEIN"/>
    <property type="match status" value="1"/>
</dbReference>
<name>A0A1Z1MTL0_9FLOR</name>
<keyword evidence="4 5" id="KW-0934">Plastid</keyword>
<geneLocation type="chloroplast" evidence="5"/>
<accession>A0A1Z1MTL0</accession>
<comment type="similarity">
    <text evidence="2">Belongs to the ycf23 family.</text>
</comment>
<protein>
    <recommendedName>
        <fullName evidence="3">Uncharacterized protein ycf23</fullName>
    </recommendedName>
</protein>
<organism evidence="5">
    <name type="scientific">Polysiphonia sp</name>
    <dbReference type="NCBI Taxonomy" id="1967842"/>
    <lineage>
        <taxon>Eukaryota</taxon>
        <taxon>Rhodophyta</taxon>
        <taxon>Florideophyceae</taxon>
        <taxon>Rhodymeniophycidae</taxon>
        <taxon>Ceramiales</taxon>
        <taxon>Rhodomelaceae</taxon>
        <taxon>Polysiphonioideae</taxon>
        <taxon>Polysiphonia</taxon>
    </lineage>
</organism>